<feature type="non-terminal residue" evidence="8">
    <location>
        <position position="1"/>
    </location>
</feature>
<dbReference type="GO" id="GO:0022857">
    <property type="term" value="F:transmembrane transporter activity"/>
    <property type="evidence" value="ECO:0007669"/>
    <property type="project" value="InterPro"/>
</dbReference>
<proteinExistence type="predicted"/>
<keyword evidence="9" id="KW-1185">Reference proteome</keyword>
<keyword evidence="5 6" id="KW-0472">Membrane</keyword>
<evidence type="ECO:0000313" key="8">
    <source>
        <dbReference type="EMBL" id="MBR7678491.1"/>
    </source>
</evidence>
<feature type="domain" description="Major facilitator superfamily (MFS) profile" evidence="7">
    <location>
        <begin position="1"/>
        <end position="87"/>
    </location>
</feature>
<dbReference type="Pfam" id="PF00083">
    <property type="entry name" value="Sugar_tr"/>
    <property type="match status" value="1"/>
</dbReference>
<dbReference type="GO" id="GO:0005886">
    <property type="term" value="C:plasma membrane"/>
    <property type="evidence" value="ECO:0007669"/>
    <property type="project" value="UniProtKB-SubCell"/>
</dbReference>
<evidence type="ECO:0000256" key="5">
    <source>
        <dbReference type="ARBA" id="ARBA00023136"/>
    </source>
</evidence>
<dbReference type="PANTHER" id="PTHR48020">
    <property type="entry name" value="PROTON MYO-INOSITOL COTRANSPORTER"/>
    <property type="match status" value="1"/>
</dbReference>
<evidence type="ECO:0000313" key="9">
    <source>
        <dbReference type="Proteomes" id="UP000675554"/>
    </source>
</evidence>
<dbReference type="InterPro" id="IPR020846">
    <property type="entry name" value="MFS_dom"/>
</dbReference>
<reference evidence="8" key="1">
    <citation type="submission" date="2021-04" db="EMBL/GenBank/DDBJ databases">
        <title>Sequencing of actinobacteria type strains.</title>
        <authorList>
            <person name="Nguyen G.-S."/>
            <person name="Wentzel A."/>
        </authorList>
    </citation>
    <scope>NUCLEOTIDE SEQUENCE</scope>
    <source>
        <strain evidence="8">DSM 42095</strain>
    </source>
</reference>
<evidence type="ECO:0000256" key="2">
    <source>
        <dbReference type="ARBA" id="ARBA00022448"/>
    </source>
</evidence>
<protein>
    <submittedName>
        <fullName evidence="8">MFS transporter</fullName>
    </submittedName>
</protein>
<evidence type="ECO:0000259" key="7">
    <source>
        <dbReference type="PROSITE" id="PS50850"/>
    </source>
</evidence>
<organism evidence="8 9">
    <name type="scientific">Streptomyces daliensis</name>
    <dbReference type="NCBI Taxonomy" id="299421"/>
    <lineage>
        <taxon>Bacteria</taxon>
        <taxon>Bacillati</taxon>
        <taxon>Actinomycetota</taxon>
        <taxon>Actinomycetes</taxon>
        <taxon>Kitasatosporales</taxon>
        <taxon>Streptomycetaceae</taxon>
        <taxon>Streptomyces</taxon>
    </lineage>
</organism>
<dbReference type="EMBL" id="JAGSMN010001503">
    <property type="protein sequence ID" value="MBR7678491.1"/>
    <property type="molecule type" value="Genomic_DNA"/>
</dbReference>
<dbReference type="PANTHER" id="PTHR48020:SF12">
    <property type="entry name" value="PROTON MYO-INOSITOL COTRANSPORTER"/>
    <property type="match status" value="1"/>
</dbReference>
<feature type="non-terminal residue" evidence="8">
    <location>
        <position position="87"/>
    </location>
</feature>
<evidence type="ECO:0000256" key="1">
    <source>
        <dbReference type="ARBA" id="ARBA00004651"/>
    </source>
</evidence>
<gene>
    <name evidence="8" type="ORF">KDA82_37105</name>
</gene>
<sequence length="87" mass="9242">GLTVGAVVAAWVVPALGWRWMYVIAAVPGLLCYLVQRTVPESPRWLADHGRLEEAAAVMTEIEAKVAHATGRPLPPVPEKPAPAPAP</sequence>
<dbReference type="InterPro" id="IPR050814">
    <property type="entry name" value="Myo-inositol_Transporter"/>
</dbReference>
<keyword evidence="3 6" id="KW-0812">Transmembrane</keyword>
<comment type="subcellular location">
    <subcellularLocation>
        <location evidence="1">Cell membrane</location>
        <topology evidence="1">Multi-pass membrane protein</topology>
    </subcellularLocation>
</comment>
<feature type="transmembrane region" description="Helical" evidence="6">
    <location>
        <begin position="17"/>
        <end position="35"/>
    </location>
</feature>
<comment type="caution">
    <text evidence="8">The sequence shown here is derived from an EMBL/GenBank/DDBJ whole genome shotgun (WGS) entry which is preliminary data.</text>
</comment>
<dbReference type="SUPFAM" id="SSF103473">
    <property type="entry name" value="MFS general substrate transporter"/>
    <property type="match status" value="1"/>
</dbReference>
<dbReference type="Gene3D" id="1.20.1250.20">
    <property type="entry name" value="MFS general substrate transporter like domains"/>
    <property type="match status" value="1"/>
</dbReference>
<dbReference type="AlphaFoldDB" id="A0A8T4J198"/>
<evidence type="ECO:0000256" key="4">
    <source>
        <dbReference type="ARBA" id="ARBA00022989"/>
    </source>
</evidence>
<keyword evidence="4 6" id="KW-1133">Transmembrane helix</keyword>
<accession>A0A8T4J198</accession>
<name>A0A8T4J198_9ACTN</name>
<dbReference type="PROSITE" id="PS50850">
    <property type="entry name" value="MFS"/>
    <property type="match status" value="1"/>
</dbReference>
<evidence type="ECO:0000256" key="3">
    <source>
        <dbReference type="ARBA" id="ARBA00022692"/>
    </source>
</evidence>
<dbReference type="InterPro" id="IPR036259">
    <property type="entry name" value="MFS_trans_sf"/>
</dbReference>
<evidence type="ECO:0000256" key="6">
    <source>
        <dbReference type="SAM" id="Phobius"/>
    </source>
</evidence>
<keyword evidence="2" id="KW-0813">Transport</keyword>
<dbReference type="InterPro" id="IPR005828">
    <property type="entry name" value="MFS_sugar_transport-like"/>
</dbReference>
<dbReference type="Proteomes" id="UP000675554">
    <property type="component" value="Unassembled WGS sequence"/>
</dbReference>